<keyword evidence="1" id="KW-0805">Transcription regulation</keyword>
<evidence type="ECO:0000259" key="4">
    <source>
        <dbReference type="PROSITE" id="PS50932"/>
    </source>
</evidence>
<reference evidence="5 6" key="1">
    <citation type="submission" date="2019-07" db="EMBL/GenBank/DDBJ databases">
        <title>Sphingomonas solaris sp. nov., isolated from a solar panel from Boston, Massachusetts.</title>
        <authorList>
            <person name="Tanner K."/>
            <person name="Pascual J."/>
            <person name="Mancuso C."/>
            <person name="Pereto J."/>
            <person name="Khalil A."/>
            <person name="Vilanova C."/>
        </authorList>
    </citation>
    <scope>NUCLEOTIDE SEQUENCE [LARGE SCALE GENOMIC DNA]</scope>
    <source>
        <strain evidence="5 6">R4DWN</strain>
    </source>
</reference>
<dbReference type="InterPro" id="IPR010982">
    <property type="entry name" value="Lambda_DNA-bd_dom_sf"/>
</dbReference>
<dbReference type="Gene3D" id="3.40.50.2300">
    <property type="match status" value="2"/>
</dbReference>
<dbReference type="CDD" id="cd01392">
    <property type="entry name" value="HTH_LacI"/>
    <property type="match status" value="1"/>
</dbReference>
<evidence type="ECO:0000313" key="5">
    <source>
        <dbReference type="EMBL" id="TVV74111.1"/>
    </source>
</evidence>
<dbReference type="CDD" id="cd01545">
    <property type="entry name" value="PBP1_SalR"/>
    <property type="match status" value="1"/>
</dbReference>
<dbReference type="PRINTS" id="PR00036">
    <property type="entry name" value="HTHLACI"/>
</dbReference>
<dbReference type="PROSITE" id="PS00356">
    <property type="entry name" value="HTH_LACI_1"/>
    <property type="match status" value="1"/>
</dbReference>
<feature type="domain" description="HTH lacI-type" evidence="4">
    <location>
        <begin position="13"/>
        <end position="67"/>
    </location>
</feature>
<dbReference type="PROSITE" id="PS50932">
    <property type="entry name" value="HTH_LACI_2"/>
    <property type="match status" value="1"/>
</dbReference>
<dbReference type="InterPro" id="IPR028082">
    <property type="entry name" value="Peripla_BP_I"/>
</dbReference>
<proteinExistence type="predicted"/>
<keyword evidence="6" id="KW-1185">Reference proteome</keyword>
<evidence type="ECO:0000313" key="6">
    <source>
        <dbReference type="Proteomes" id="UP000318681"/>
    </source>
</evidence>
<dbReference type="SUPFAM" id="SSF53822">
    <property type="entry name" value="Periplasmic binding protein-like I"/>
    <property type="match status" value="1"/>
</dbReference>
<organism evidence="5 6">
    <name type="scientific">Alterirhizorhabdus solaris</name>
    <dbReference type="NCBI Taxonomy" id="2529389"/>
    <lineage>
        <taxon>Bacteria</taxon>
        <taxon>Pseudomonadati</taxon>
        <taxon>Pseudomonadota</taxon>
        <taxon>Alphaproteobacteria</taxon>
        <taxon>Sphingomonadales</taxon>
        <taxon>Rhizorhabdaceae</taxon>
        <taxon>Alterirhizorhabdus</taxon>
    </lineage>
</organism>
<sequence length="350" mass="36846">MRGRRPRLGARGPTVADVARLAGVSPMTVSRVINTETSVLPATRDKVRTAIATLGYVPNLAARSLAGGQQCRIALLHANPSAAYLSEFLMGSLAQASLIDAQLIVEQCDPLEPYQALVGRLSGHRVDAVLLPPPLCDDPALLAALEAAGLPVAQIATGRPAAFAHALTIDDEEAAHRMTTHLIGRGHRRIGFITGAANQTVSAARRAGYDRALADAGLPHDPRLVAQGDFTYRSGLLAATALLACVPRPTAIFASNDDMAAAAVAVAHRGHLDVPADLSVCGFDDSAMSRTIWPEITTVHQPIADMARQATALLAGTVRERSAAREASVRHVRVAFTIRHRASDGPPPLD</sequence>
<name>A0A558R411_9SPHN</name>
<dbReference type="SMART" id="SM00354">
    <property type="entry name" value="HTH_LACI"/>
    <property type="match status" value="1"/>
</dbReference>
<dbReference type="InterPro" id="IPR000843">
    <property type="entry name" value="HTH_LacI"/>
</dbReference>
<dbReference type="GO" id="GO:0003700">
    <property type="term" value="F:DNA-binding transcription factor activity"/>
    <property type="evidence" value="ECO:0007669"/>
    <property type="project" value="TreeGrafter"/>
</dbReference>
<dbReference type="OrthoDB" id="7185860at2"/>
<evidence type="ECO:0000256" key="3">
    <source>
        <dbReference type="ARBA" id="ARBA00023163"/>
    </source>
</evidence>
<dbReference type="GO" id="GO:0000976">
    <property type="term" value="F:transcription cis-regulatory region binding"/>
    <property type="evidence" value="ECO:0007669"/>
    <property type="project" value="TreeGrafter"/>
</dbReference>
<comment type="caution">
    <text evidence="5">The sequence shown here is derived from an EMBL/GenBank/DDBJ whole genome shotgun (WGS) entry which is preliminary data.</text>
</comment>
<evidence type="ECO:0000256" key="1">
    <source>
        <dbReference type="ARBA" id="ARBA00023015"/>
    </source>
</evidence>
<keyword evidence="3" id="KW-0804">Transcription</keyword>
<dbReference type="Gene3D" id="1.10.260.40">
    <property type="entry name" value="lambda repressor-like DNA-binding domains"/>
    <property type="match status" value="1"/>
</dbReference>
<dbReference type="Pfam" id="PF13377">
    <property type="entry name" value="Peripla_BP_3"/>
    <property type="match status" value="1"/>
</dbReference>
<protein>
    <submittedName>
        <fullName evidence="5">LacI family DNA-binding transcriptional regulator</fullName>
    </submittedName>
</protein>
<dbReference type="SUPFAM" id="SSF47413">
    <property type="entry name" value="lambda repressor-like DNA-binding domains"/>
    <property type="match status" value="1"/>
</dbReference>
<dbReference type="Pfam" id="PF00356">
    <property type="entry name" value="LacI"/>
    <property type="match status" value="1"/>
</dbReference>
<accession>A0A558R411</accession>
<dbReference type="PANTHER" id="PTHR30146">
    <property type="entry name" value="LACI-RELATED TRANSCRIPTIONAL REPRESSOR"/>
    <property type="match status" value="1"/>
</dbReference>
<dbReference type="EMBL" id="VNIM01000038">
    <property type="protein sequence ID" value="TVV74111.1"/>
    <property type="molecule type" value="Genomic_DNA"/>
</dbReference>
<keyword evidence="2 5" id="KW-0238">DNA-binding</keyword>
<evidence type="ECO:0000256" key="2">
    <source>
        <dbReference type="ARBA" id="ARBA00023125"/>
    </source>
</evidence>
<dbReference type="InterPro" id="IPR046335">
    <property type="entry name" value="LacI/GalR-like_sensor"/>
</dbReference>
<dbReference type="PANTHER" id="PTHR30146:SF153">
    <property type="entry name" value="LACTOSE OPERON REPRESSOR"/>
    <property type="match status" value="1"/>
</dbReference>
<gene>
    <name evidence="5" type="ORF">FOY91_10690</name>
</gene>
<dbReference type="Proteomes" id="UP000318681">
    <property type="component" value="Unassembled WGS sequence"/>
</dbReference>
<dbReference type="AlphaFoldDB" id="A0A558R411"/>